<protein>
    <submittedName>
        <fullName evidence="3">Response regulator receiver</fullName>
    </submittedName>
</protein>
<dbReference type="InterPro" id="IPR003594">
    <property type="entry name" value="HATPase_dom"/>
</dbReference>
<evidence type="ECO:0000313" key="4">
    <source>
        <dbReference type="Proteomes" id="UP000034072"/>
    </source>
</evidence>
<dbReference type="InterPro" id="IPR036890">
    <property type="entry name" value="HATPase_C_sf"/>
</dbReference>
<keyword evidence="1" id="KW-0418">Kinase</keyword>
<evidence type="ECO:0000259" key="2">
    <source>
        <dbReference type="Pfam" id="PF13581"/>
    </source>
</evidence>
<dbReference type="CDD" id="cd16936">
    <property type="entry name" value="HATPase_RsbW-like"/>
    <property type="match status" value="1"/>
</dbReference>
<name>A0A0G0QTD7_9BACT</name>
<gene>
    <name evidence="3" type="ORF">UT75_C0007G0044</name>
</gene>
<dbReference type="EMBL" id="LBXZ01000007">
    <property type="protein sequence ID" value="KKR40596.1"/>
    <property type="molecule type" value="Genomic_DNA"/>
</dbReference>
<dbReference type="PANTHER" id="PTHR35526:SF3">
    <property type="entry name" value="ANTI-SIGMA-F FACTOR RSBW"/>
    <property type="match status" value="1"/>
</dbReference>
<proteinExistence type="predicted"/>
<keyword evidence="1" id="KW-0808">Transferase</keyword>
<evidence type="ECO:0000313" key="3">
    <source>
        <dbReference type="EMBL" id="KKR40596.1"/>
    </source>
</evidence>
<comment type="caution">
    <text evidence="3">The sequence shown here is derived from an EMBL/GenBank/DDBJ whole genome shotgun (WGS) entry which is preliminary data.</text>
</comment>
<feature type="domain" description="Histidine kinase/HSP90-like ATPase" evidence="2">
    <location>
        <begin position="39"/>
        <end position="165"/>
    </location>
</feature>
<keyword evidence="1" id="KW-0723">Serine/threonine-protein kinase</keyword>
<dbReference type="Gene3D" id="3.30.565.10">
    <property type="entry name" value="Histidine kinase-like ATPase, C-terminal domain"/>
    <property type="match status" value="1"/>
</dbReference>
<dbReference type="AlphaFoldDB" id="A0A0G0QTD7"/>
<reference evidence="3 4" key="1">
    <citation type="journal article" date="2015" name="Nature">
        <title>rRNA introns, odd ribosomes, and small enigmatic genomes across a large radiation of phyla.</title>
        <authorList>
            <person name="Brown C.T."/>
            <person name="Hug L.A."/>
            <person name="Thomas B.C."/>
            <person name="Sharon I."/>
            <person name="Castelle C.J."/>
            <person name="Singh A."/>
            <person name="Wilkins M.J."/>
            <person name="Williams K.H."/>
            <person name="Banfield J.F."/>
        </authorList>
    </citation>
    <scope>NUCLEOTIDE SEQUENCE [LARGE SCALE GENOMIC DNA]</scope>
</reference>
<evidence type="ECO:0000256" key="1">
    <source>
        <dbReference type="ARBA" id="ARBA00022527"/>
    </source>
</evidence>
<dbReference type="InterPro" id="IPR050267">
    <property type="entry name" value="Anti-sigma-factor_SerPK"/>
</dbReference>
<dbReference type="SUPFAM" id="SSF55874">
    <property type="entry name" value="ATPase domain of HSP90 chaperone/DNA topoisomerase II/histidine kinase"/>
    <property type="match status" value="1"/>
</dbReference>
<accession>A0A0G0QTD7</accession>
<dbReference type="Proteomes" id="UP000034072">
    <property type="component" value="Unassembled WGS sequence"/>
</dbReference>
<dbReference type="PANTHER" id="PTHR35526">
    <property type="entry name" value="ANTI-SIGMA-F FACTOR RSBW-RELATED"/>
    <property type="match status" value="1"/>
</dbReference>
<dbReference type="Pfam" id="PF13581">
    <property type="entry name" value="HATPase_c_2"/>
    <property type="match status" value="1"/>
</dbReference>
<sequence>MTTELPGQEQKDGALVGNKWILPTDMNIVSRAEEEFGKRLVATGWTNDEINWLRVAFREALINAIVHGNLSIKDKLETQDWAEAADAVLNAQPTGKKVFVKLDISPYRIEVVVRDEGKGFDYTKVADPTEGTAVLESSGRGMLFMKTFFDSITYNGVGNEVTMVKIKSD</sequence>
<dbReference type="GO" id="GO:0004674">
    <property type="term" value="F:protein serine/threonine kinase activity"/>
    <property type="evidence" value="ECO:0007669"/>
    <property type="project" value="UniProtKB-KW"/>
</dbReference>
<organism evidence="3 4">
    <name type="scientific">Candidatus Yanofskybacteria bacterium GW2011_GWE2_40_11</name>
    <dbReference type="NCBI Taxonomy" id="1619033"/>
    <lineage>
        <taxon>Bacteria</taxon>
        <taxon>Candidatus Yanofskyibacteriota</taxon>
    </lineage>
</organism>